<reference evidence="3 4" key="1">
    <citation type="submission" date="2020-07" db="EMBL/GenBank/DDBJ databases">
        <title>Sequencing the genomes of 1000 actinobacteria strains.</title>
        <authorList>
            <person name="Klenk H.-P."/>
        </authorList>
    </citation>
    <scope>NUCLEOTIDE SEQUENCE [LARGE SCALE GENOMIC DNA]</scope>
    <source>
        <strain evidence="3 4">DSM 21349</strain>
    </source>
</reference>
<sequence length="164" mass="17612">MSETTTEPTGEPNAEQTQGDPADKPLGENGEKALKAERERAKELEKQLNAAASKLAEIERANETALEKAQREAQEATEAATKATTEALRFRIAAETGITDNVDLILTASDEETMRRQAELWGSRTQQTTTAGPRPDLTQGGSGQPHALNSDGLEEALRTKLGIA</sequence>
<protein>
    <submittedName>
        <fullName evidence="3">TolA-binding protein</fullName>
    </submittedName>
</protein>
<feature type="compositionally biased region" description="Polar residues" evidence="1">
    <location>
        <begin position="1"/>
        <end position="19"/>
    </location>
</feature>
<dbReference type="EMBL" id="JACGXA010000005">
    <property type="protein sequence ID" value="MBA8806036.1"/>
    <property type="molecule type" value="Genomic_DNA"/>
</dbReference>
<keyword evidence="4" id="KW-1185">Reference proteome</keyword>
<feature type="compositionally biased region" description="Basic and acidic residues" evidence="1">
    <location>
        <begin position="21"/>
        <end position="44"/>
    </location>
</feature>
<name>A0A7W3PBY7_9ACTN</name>
<proteinExistence type="predicted"/>
<gene>
    <name evidence="2" type="ORF">FB382_004387</name>
    <name evidence="3" type="ORF">FB382_004403</name>
</gene>
<evidence type="ECO:0000313" key="3">
    <source>
        <dbReference type="EMBL" id="MBA8806051.1"/>
    </source>
</evidence>
<comment type="caution">
    <text evidence="3">The sequence shown here is derived from an EMBL/GenBank/DDBJ whole genome shotgun (WGS) entry which is preliminary data.</text>
</comment>
<dbReference type="RefSeq" id="WP_182542037.1">
    <property type="nucleotide sequence ID" value="NZ_JACGXA010000005.1"/>
</dbReference>
<evidence type="ECO:0000256" key="1">
    <source>
        <dbReference type="SAM" id="MobiDB-lite"/>
    </source>
</evidence>
<dbReference type="Proteomes" id="UP000580910">
    <property type="component" value="Unassembled WGS sequence"/>
</dbReference>
<organism evidence="3 4">
    <name type="scientific">Nocardioides ginsengisegetis</name>
    <dbReference type="NCBI Taxonomy" id="661491"/>
    <lineage>
        <taxon>Bacteria</taxon>
        <taxon>Bacillati</taxon>
        <taxon>Actinomycetota</taxon>
        <taxon>Actinomycetes</taxon>
        <taxon>Propionibacteriales</taxon>
        <taxon>Nocardioidaceae</taxon>
        <taxon>Nocardioides</taxon>
    </lineage>
</organism>
<dbReference type="AlphaFoldDB" id="A0A7W3PBY7"/>
<evidence type="ECO:0000313" key="2">
    <source>
        <dbReference type="EMBL" id="MBA8806036.1"/>
    </source>
</evidence>
<evidence type="ECO:0000313" key="4">
    <source>
        <dbReference type="Proteomes" id="UP000580910"/>
    </source>
</evidence>
<feature type="region of interest" description="Disordered" evidence="1">
    <location>
        <begin position="1"/>
        <end position="44"/>
    </location>
</feature>
<dbReference type="EMBL" id="JACGXA010000006">
    <property type="protein sequence ID" value="MBA8806051.1"/>
    <property type="molecule type" value="Genomic_DNA"/>
</dbReference>
<feature type="region of interest" description="Disordered" evidence="1">
    <location>
        <begin position="120"/>
        <end position="164"/>
    </location>
</feature>
<accession>A0A7W3PBY7</accession>